<dbReference type="AlphaFoldDB" id="A0A9Q4GHK5"/>
<proteinExistence type="predicted"/>
<evidence type="ECO:0000256" key="1">
    <source>
        <dbReference type="SAM" id="MobiDB-lite"/>
    </source>
</evidence>
<evidence type="ECO:0000256" key="2">
    <source>
        <dbReference type="SAM" id="Phobius"/>
    </source>
</evidence>
<feature type="compositionally biased region" description="Acidic residues" evidence="1">
    <location>
        <begin position="1"/>
        <end position="18"/>
    </location>
</feature>
<sequence length="118" mass="12737">MTDVEVEEADLSEGEDGEDGGRRRILGAFADFVTEVIRILFSEVVGYRLSRARRRLRILGILALAFFVFGLLASAVWLLVGVVFLVERFPSTADPLVFAAGGVVGYLVAVVAGLVYTG</sequence>
<comment type="caution">
    <text evidence="3">The sequence shown here is derived from an EMBL/GenBank/DDBJ whole genome shotgun (WGS) entry which is preliminary data.</text>
</comment>
<accession>A0A9Q4GHK5</accession>
<evidence type="ECO:0000313" key="3">
    <source>
        <dbReference type="EMBL" id="MCX2819997.1"/>
    </source>
</evidence>
<protein>
    <submittedName>
        <fullName evidence="3">Uncharacterized protein</fullName>
    </submittedName>
</protein>
<feature type="transmembrane region" description="Helical" evidence="2">
    <location>
        <begin position="96"/>
        <end position="116"/>
    </location>
</feature>
<gene>
    <name evidence="3" type="ORF">EGH25_11620</name>
</gene>
<reference evidence="3" key="1">
    <citation type="submission" date="2022-09" db="EMBL/GenBank/DDBJ databases">
        <title>Haloadaptaus new haloarchaeum isolated from saline soil.</title>
        <authorList>
            <person name="Duran-Viseras A."/>
            <person name="Sanchez-Porro C."/>
            <person name="Ventosa A."/>
        </authorList>
    </citation>
    <scope>NUCLEOTIDE SEQUENCE</scope>
    <source>
        <strain evidence="3">F3-133</strain>
    </source>
</reference>
<keyword evidence="2" id="KW-0812">Transmembrane</keyword>
<evidence type="ECO:0000313" key="4">
    <source>
        <dbReference type="Proteomes" id="UP001149411"/>
    </source>
</evidence>
<feature type="region of interest" description="Disordered" evidence="1">
    <location>
        <begin position="1"/>
        <end position="22"/>
    </location>
</feature>
<name>A0A9Q4GHK5_9EURY</name>
<keyword evidence="2" id="KW-0472">Membrane</keyword>
<dbReference type="EMBL" id="RKLV01000016">
    <property type="protein sequence ID" value="MCX2819997.1"/>
    <property type="molecule type" value="Genomic_DNA"/>
</dbReference>
<keyword evidence="4" id="KW-1185">Reference proteome</keyword>
<keyword evidence="2" id="KW-1133">Transmembrane helix</keyword>
<organism evidence="3 4">
    <name type="scientific">Halorutilus salinus</name>
    <dbReference type="NCBI Taxonomy" id="2487751"/>
    <lineage>
        <taxon>Archaea</taxon>
        <taxon>Methanobacteriati</taxon>
        <taxon>Methanobacteriota</taxon>
        <taxon>Stenosarchaea group</taxon>
        <taxon>Halobacteria</taxon>
        <taxon>Halorutilales</taxon>
        <taxon>Halorutilaceae</taxon>
        <taxon>Halorutilus</taxon>
    </lineage>
</organism>
<feature type="transmembrane region" description="Helical" evidence="2">
    <location>
        <begin position="58"/>
        <end position="84"/>
    </location>
</feature>
<dbReference type="Proteomes" id="UP001149411">
    <property type="component" value="Unassembled WGS sequence"/>
</dbReference>
<dbReference type="RefSeq" id="WP_266088778.1">
    <property type="nucleotide sequence ID" value="NZ_RKLV01000016.1"/>
</dbReference>